<protein>
    <submittedName>
        <fullName evidence="1">Uncharacterized protein</fullName>
    </submittedName>
</protein>
<accession>A0A382F4Z8</accession>
<proteinExistence type="predicted"/>
<evidence type="ECO:0000313" key="1">
    <source>
        <dbReference type="EMBL" id="SVB57273.1"/>
    </source>
</evidence>
<gene>
    <name evidence="1" type="ORF">METZ01_LOCUS210127</name>
</gene>
<dbReference type="EMBL" id="UINC01047692">
    <property type="protein sequence ID" value="SVB57273.1"/>
    <property type="molecule type" value="Genomic_DNA"/>
</dbReference>
<name>A0A382F4Z8_9ZZZZ</name>
<dbReference type="AlphaFoldDB" id="A0A382F4Z8"/>
<sequence>MTYVLQFENGVGYGTFVDALFSDSEWLTLGQEFVADPPARIVSQDTGTSLLS</sequence>
<reference evidence="1" key="1">
    <citation type="submission" date="2018-05" db="EMBL/GenBank/DDBJ databases">
        <authorList>
            <person name="Lanie J.A."/>
            <person name="Ng W.-L."/>
            <person name="Kazmierczak K.M."/>
            <person name="Andrzejewski T.M."/>
            <person name="Davidsen T.M."/>
            <person name="Wayne K.J."/>
            <person name="Tettelin H."/>
            <person name="Glass J.I."/>
            <person name="Rusch D."/>
            <person name="Podicherti R."/>
            <person name="Tsui H.-C.T."/>
            <person name="Winkler M.E."/>
        </authorList>
    </citation>
    <scope>NUCLEOTIDE SEQUENCE</scope>
</reference>
<organism evidence="1">
    <name type="scientific">marine metagenome</name>
    <dbReference type="NCBI Taxonomy" id="408172"/>
    <lineage>
        <taxon>unclassified sequences</taxon>
        <taxon>metagenomes</taxon>
        <taxon>ecological metagenomes</taxon>
    </lineage>
</organism>